<protein>
    <submittedName>
        <fullName evidence="1">Uncharacterized protein</fullName>
    </submittedName>
</protein>
<proteinExistence type="predicted"/>
<evidence type="ECO:0000313" key="1">
    <source>
        <dbReference type="EMBL" id="TYP46578.1"/>
    </source>
</evidence>
<dbReference type="Proteomes" id="UP000322294">
    <property type="component" value="Unassembled WGS sequence"/>
</dbReference>
<evidence type="ECO:0000313" key="2">
    <source>
        <dbReference type="Proteomes" id="UP000322294"/>
    </source>
</evidence>
<organism evidence="1 2">
    <name type="scientific">Thermosediminibacter litoriperuensis</name>
    <dbReference type="NCBI Taxonomy" id="291989"/>
    <lineage>
        <taxon>Bacteria</taxon>
        <taxon>Bacillati</taxon>
        <taxon>Bacillota</taxon>
        <taxon>Clostridia</taxon>
        <taxon>Thermosediminibacterales</taxon>
        <taxon>Thermosediminibacteraceae</taxon>
        <taxon>Thermosediminibacter</taxon>
    </lineage>
</organism>
<reference evidence="1 2" key="1">
    <citation type="submission" date="2019-07" db="EMBL/GenBank/DDBJ databases">
        <title>Genomic Encyclopedia of Type Strains, Phase I: the one thousand microbial genomes (KMG-I) project.</title>
        <authorList>
            <person name="Kyrpides N."/>
        </authorList>
    </citation>
    <scope>NUCLEOTIDE SEQUENCE [LARGE SCALE GENOMIC DNA]</scope>
    <source>
        <strain evidence="1 2">DSM 16647</strain>
    </source>
</reference>
<dbReference type="RefSeq" id="WP_148868125.1">
    <property type="nucleotide sequence ID" value="NZ_VNHO01000063.1"/>
</dbReference>
<keyword evidence="2" id="KW-1185">Reference proteome</keyword>
<comment type="caution">
    <text evidence="1">The sequence shown here is derived from an EMBL/GenBank/DDBJ whole genome shotgun (WGS) entry which is preliminary data.</text>
</comment>
<dbReference type="AlphaFoldDB" id="A0A5S5ABF3"/>
<name>A0A5S5ABF3_9FIRM</name>
<dbReference type="EMBL" id="VNHO01000063">
    <property type="protein sequence ID" value="TYP46578.1"/>
    <property type="molecule type" value="Genomic_DNA"/>
</dbReference>
<dbReference type="OrthoDB" id="1729611at2"/>
<accession>A0A5S5ABF3</accession>
<sequence>MKKVQILVLVFILTISFIKPTIALAHVPPFYCQAPGNYEGGYWGEGVPDAKKQEIAKEGCAITCCAMVLYPSKAYIYDERVNKQQYSTADPYVVYRANGDDVLANWETIRKAFGWSKYYHIYFSGYDASEKAIELDEYLDAGKHPIGRIPGHFITFVSSEIIGPVSIEKDAKLNQGIGISQDPKVVTEDEIDPLTDEELEKFFGDVPPIKSRFSIQSTMYDWSFKIHDPGTRYGKNIYFADNIKDASLNDLDRITIFE</sequence>
<gene>
    <name evidence="1" type="ORF">LZ11_02509</name>
</gene>